<dbReference type="Proteomes" id="UP001222027">
    <property type="component" value="Unassembled WGS sequence"/>
</dbReference>
<name>A0AAV8RCY0_ENSVE</name>
<evidence type="ECO:0000313" key="1">
    <source>
        <dbReference type="EMBL" id="KAJ8504610.1"/>
    </source>
</evidence>
<dbReference type="AlphaFoldDB" id="A0AAV8RCY0"/>
<keyword evidence="2" id="KW-1185">Reference proteome</keyword>
<organism evidence="1 2">
    <name type="scientific">Ensete ventricosum</name>
    <name type="common">Abyssinian banana</name>
    <name type="synonym">Musa ensete</name>
    <dbReference type="NCBI Taxonomy" id="4639"/>
    <lineage>
        <taxon>Eukaryota</taxon>
        <taxon>Viridiplantae</taxon>
        <taxon>Streptophyta</taxon>
        <taxon>Embryophyta</taxon>
        <taxon>Tracheophyta</taxon>
        <taxon>Spermatophyta</taxon>
        <taxon>Magnoliopsida</taxon>
        <taxon>Liliopsida</taxon>
        <taxon>Zingiberales</taxon>
        <taxon>Musaceae</taxon>
        <taxon>Ensete</taxon>
    </lineage>
</organism>
<protein>
    <submittedName>
        <fullName evidence="1">Uncharacterized protein</fullName>
    </submittedName>
</protein>
<comment type="caution">
    <text evidence="1">The sequence shown here is derived from an EMBL/GenBank/DDBJ whole genome shotgun (WGS) entry which is preliminary data.</text>
</comment>
<dbReference type="EMBL" id="JAQQAF010000002">
    <property type="protein sequence ID" value="KAJ8504610.1"/>
    <property type="molecule type" value="Genomic_DNA"/>
</dbReference>
<proteinExistence type="predicted"/>
<gene>
    <name evidence="1" type="ORF">OPV22_005496</name>
</gene>
<sequence>MAAAVDVSDTVGCRQVIGEANRNMFLMADNQAAAVNVDDNSAAEHVCHALLQLFGSSFLVTPEASFSPVL</sequence>
<reference evidence="1 2" key="1">
    <citation type="submission" date="2022-12" db="EMBL/GenBank/DDBJ databases">
        <title>Chromosome-scale assembly of the Ensete ventricosum genome.</title>
        <authorList>
            <person name="Dussert Y."/>
            <person name="Stocks J."/>
            <person name="Wendawek A."/>
            <person name="Woldeyes F."/>
            <person name="Nichols R.A."/>
            <person name="Borrell J.S."/>
        </authorList>
    </citation>
    <scope>NUCLEOTIDE SEQUENCE [LARGE SCALE GENOMIC DNA]</scope>
    <source>
        <strain evidence="2">cv. Maze</strain>
        <tissue evidence="1">Seeds</tissue>
    </source>
</reference>
<evidence type="ECO:0000313" key="2">
    <source>
        <dbReference type="Proteomes" id="UP001222027"/>
    </source>
</evidence>
<accession>A0AAV8RCY0</accession>